<protein>
    <submittedName>
        <fullName evidence="2">Uncharacterized protein</fullName>
    </submittedName>
</protein>
<keyword evidence="3" id="KW-1185">Reference proteome</keyword>
<keyword evidence="1" id="KW-0732">Signal</keyword>
<organism evidence="2 3">
    <name type="scientific">Emergomyces africanus</name>
    <dbReference type="NCBI Taxonomy" id="1955775"/>
    <lineage>
        <taxon>Eukaryota</taxon>
        <taxon>Fungi</taxon>
        <taxon>Dikarya</taxon>
        <taxon>Ascomycota</taxon>
        <taxon>Pezizomycotina</taxon>
        <taxon>Eurotiomycetes</taxon>
        <taxon>Eurotiomycetidae</taxon>
        <taxon>Onygenales</taxon>
        <taxon>Ajellomycetaceae</taxon>
        <taxon>Emergomyces</taxon>
    </lineage>
</organism>
<comment type="caution">
    <text evidence="2">The sequence shown here is derived from an EMBL/GenBank/DDBJ whole genome shotgun (WGS) entry which is preliminary data.</text>
</comment>
<dbReference type="EMBL" id="LGUA01000010">
    <property type="protein sequence ID" value="OAX85406.1"/>
    <property type="molecule type" value="Genomic_DNA"/>
</dbReference>
<dbReference type="Proteomes" id="UP000091918">
    <property type="component" value="Unassembled WGS sequence"/>
</dbReference>
<evidence type="ECO:0000313" key="3">
    <source>
        <dbReference type="Proteomes" id="UP000091918"/>
    </source>
</evidence>
<dbReference type="OrthoDB" id="4188623at2759"/>
<dbReference type="AlphaFoldDB" id="A0A1B7P8Q6"/>
<accession>A0A1B7P8Q6</accession>
<name>A0A1B7P8Q6_9EURO</name>
<evidence type="ECO:0000313" key="2">
    <source>
        <dbReference type="EMBL" id="OAX85406.1"/>
    </source>
</evidence>
<feature type="signal peptide" evidence="1">
    <location>
        <begin position="1"/>
        <end position="15"/>
    </location>
</feature>
<evidence type="ECO:0000256" key="1">
    <source>
        <dbReference type="SAM" id="SignalP"/>
    </source>
</evidence>
<reference evidence="2 3" key="1">
    <citation type="submission" date="2015-07" db="EMBL/GenBank/DDBJ databases">
        <title>Emmonsia species relationships and genome sequence.</title>
        <authorList>
            <person name="Cuomo C.A."/>
            <person name="Schwartz I.S."/>
            <person name="Kenyon C."/>
            <person name="de Hoog G.S."/>
            <person name="Govender N.P."/>
            <person name="Botha A."/>
            <person name="Moreno L."/>
            <person name="de Vries M."/>
            <person name="Munoz J.F."/>
            <person name="Stielow J.B."/>
        </authorList>
    </citation>
    <scope>NUCLEOTIDE SEQUENCE [LARGE SCALE GENOMIC DNA]</scope>
    <source>
        <strain evidence="2 3">CBS 136260</strain>
    </source>
</reference>
<dbReference type="STRING" id="1658172.A0A1B7P8Q6"/>
<feature type="chain" id="PRO_5012972447" evidence="1">
    <location>
        <begin position="16"/>
        <end position="193"/>
    </location>
</feature>
<proteinExistence type="predicted"/>
<sequence length="193" mass="21314">MKLLTFTTLLGIAAGAAVTTSSQVDRIGVDNVLLNLKSHRTGFTHVGNDGVVRSYNGKGEVIDAARLTPQQLVAVAQEAPSADEKKHLLDVWANVDSSKVNETQMWNPPQHVLPSRFSNPKEKVDVDVDDEALALEKARYDAKDRLQRRFPFCNYVKCQFAFQCEFFFTCGPCIGASIGNEGHCWQPTSNSNL</sequence>
<gene>
    <name evidence="2" type="ORF">ACJ72_00217</name>
</gene>